<sequence>MLTIHQHSTHLFHIQGVASPVVPHPSQSPGGPLEGQSNSVTIAIADEHIGAVVGRGGRNIMEISQVSGARIKISDRGDFISGTSDRKVTITGSPEAIRAAEALIMQKFSLILRDDKAVFFLVWECKLHSPDSFFRLL</sequence>
<accession>A0A9E7GR36</accession>
<dbReference type="Proteomes" id="UP001055439">
    <property type="component" value="Chromosome 7"/>
</dbReference>
<organism evidence="4 5">
    <name type="scientific">Musa troglodytarum</name>
    <name type="common">fe'i banana</name>
    <dbReference type="NCBI Taxonomy" id="320322"/>
    <lineage>
        <taxon>Eukaryota</taxon>
        <taxon>Viridiplantae</taxon>
        <taxon>Streptophyta</taxon>
        <taxon>Embryophyta</taxon>
        <taxon>Tracheophyta</taxon>
        <taxon>Spermatophyta</taxon>
        <taxon>Magnoliopsida</taxon>
        <taxon>Liliopsida</taxon>
        <taxon>Zingiberales</taxon>
        <taxon>Musaceae</taxon>
        <taxon>Musa</taxon>
    </lineage>
</organism>
<dbReference type="EMBL" id="CP097509">
    <property type="protein sequence ID" value="URE16554.1"/>
    <property type="molecule type" value="Genomic_DNA"/>
</dbReference>
<protein>
    <submittedName>
        <fullName evidence="4">RNA-binding protein</fullName>
    </submittedName>
</protein>
<evidence type="ECO:0000256" key="1">
    <source>
        <dbReference type="ARBA" id="ARBA00022737"/>
    </source>
</evidence>
<dbReference type="InterPro" id="IPR004087">
    <property type="entry name" value="KH_dom"/>
</dbReference>
<evidence type="ECO:0000256" key="2">
    <source>
        <dbReference type="PROSITE-ProRule" id="PRU00117"/>
    </source>
</evidence>
<dbReference type="SMART" id="SM00322">
    <property type="entry name" value="KH"/>
    <property type="match status" value="1"/>
</dbReference>
<keyword evidence="5" id="KW-1185">Reference proteome</keyword>
<gene>
    <name evidence="4" type="ORF">MUK42_30663</name>
</gene>
<proteinExistence type="predicted"/>
<dbReference type="AlphaFoldDB" id="A0A9E7GR36"/>
<feature type="domain" description="K Homology" evidence="3">
    <location>
        <begin position="36"/>
        <end position="109"/>
    </location>
</feature>
<evidence type="ECO:0000259" key="3">
    <source>
        <dbReference type="SMART" id="SM00322"/>
    </source>
</evidence>
<dbReference type="OrthoDB" id="441329at2759"/>
<dbReference type="InterPro" id="IPR004088">
    <property type="entry name" value="KH_dom_type_1"/>
</dbReference>
<dbReference type="Gene3D" id="3.30.1370.10">
    <property type="entry name" value="K Homology domain, type 1"/>
    <property type="match status" value="1"/>
</dbReference>
<keyword evidence="2" id="KW-0694">RNA-binding</keyword>
<dbReference type="PANTHER" id="PTHR10288">
    <property type="entry name" value="KH DOMAIN CONTAINING RNA BINDING PROTEIN"/>
    <property type="match status" value="1"/>
</dbReference>
<dbReference type="InterPro" id="IPR036612">
    <property type="entry name" value="KH_dom_type_1_sf"/>
</dbReference>
<dbReference type="Pfam" id="PF00013">
    <property type="entry name" value="KH_1"/>
    <property type="match status" value="1"/>
</dbReference>
<keyword evidence="1" id="KW-0677">Repeat</keyword>
<evidence type="ECO:0000313" key="5">
    <source>
        <dbReference type="Proteomes" id="UP001055439"/>
    </source>
</evidence>
<dbReference type="PROSITE" id="PS50084">
    <property type="entry name" value="KH_TYPE_1"/>
    <property type="match status" value="1"/>
</dbReference>
<name>A0A9E7GR36_9LILI</name>
<reference evidence="4" key="1">
    <citation type="submission" date="2022-05" db="EMBL/GenBank/DDBJ databases">
        <title>The Musa troglodytarum L. genome provides insights into the mechanism of non-climacteric behaviour and enrichment of carotenoids.</title>
        <authorList>
            <person name="Wang J."/>
        </authorList>
    </citation>
    <scope>NUCLEOTIDE SEQUENCE</scope>
    <source>
        <tissue evidence="4">Leaf</tissue>
    </source>
</reference>
<dbReference type="SUPFAM" id="SSF54791">
    <property type="entry name" value="Eukaryotic type KH-domain (KH-domain type I)"/>
    <property type="match status" value="1"/>
</dbReference>
<dbReference type="GO" id="GO:0003723">
    <property type="term" value="F:RNA binding"/>
    <property type="evidence" value="ECO:0007669"/>
    <property type="project" value="UniProtKB-UniRule"/>
</dbReference>
<evidence type="ECO:0000313" key="4">
    <source>
        <dbReference type="EMBL" id="URE16554.1"/>
    </source>
</evidence>